<feature type="compositionally biased region" description="Polar residues" evidence="2">
    <location>
        <begin position="222"/>
        <end position="235"/>
    </location>
</feature>
<sequence length="557" mass="64081">MVWQKPSYFTQLARSYPILRFVDIYDRQSFIRAYVLDNIFVCIFVYVLLYVALWYANKAIRKIEKSNEELSAVVKENQMQLDDLVVLKRKKAEYEDVVIKVKGAQKVTAEQLEIEMKKLSAELLATANKMNELEKIVEKMVFSASAQREAAIYRVMSELGNMKMEKRPRKAVNHMKNSKFSSHPSHHLCHRNHHQENMESSLVGPLVNREQPLRLRCKTKSDSNSTTSADVSSPPISYRQPLFYADRDASTVPDDPQDDTQERNRCPLRRRRRRRCWRRRRHCGWYPNERSYEARRSSLCTMYGIPPVSLTSLTPFTRSLLEIGRRFSRQGQRASNVPLACKGILGVLTFDDRVHPQGFSSFLFLFFFFFFFFLFSFTQNGIKMVMDTSTVRLVIFLGMFLVFAGDYSIFIPSIFGKDVEKNLTDPSKGPVGPPREGSSEKLAIASSKKKEIERDSAIARRAKMMTTIKTACLPKLICELTSSVRQDQLSEMERSLLNLIRDTSLSTIAEVPSRYHFAAHMGQLISGMEGQGCHNFYPTCPLPGASVLNMMKKVRLR</sequence>
<name>A0AAD9RM72_9HYME</name>
<dbReference type="AlphaFoldDB" id="A0AAD9RM72"/>
<reference evidence="4" key="1">
    <citation type="submission" date="2021-08" db="EMBL/GenBank/DDBJ databases">
        <authorList>
            <person name="Misof B."/>
            <person name="Oliver O."/>
            <person name="Podsiadlowski L."/>
            <person name="Donath A."/>
            <person name="Peters R."/>
            <person name="Mayer C."/>
            <person name="Rust J."/>
            <person name="Gunkel S."/>
            <person name="Lesny P."/>
            <person name="Martin S."/>
            <person name="Oeyen J.P."/>
            <person name="Petersen M."/>
            <person name="Panagiotis P."/>
            <person name="Wilbrandt J."/>
            <person name="Tanja T."/>
        </authorList>
    </citation>
    <scope>NUCLEOTIDE SEQUENCE</scope>
    <source>
        <strain evidence="4">GBR_01_08_01A</strain>
        <tissue evidence="4">Thorax + abdomen</tissue>
    </source>
</reference>
<evidence type="ECO:0000313" key="5">
    <source>
        <dbReference type="Proteomes" id="UP001258017"/>
    </source>
</evidence>
<evidence type="ECO:0000256" key="3">
    <source>
        <dbReference type="SAM" id="Phobius"/>
    </source>
</evidence>
<keyword evidence="5" id="KW-1185">Reference proteome</keyword>
<evidence type="ECO:0000313" key="4">
    <source>
        <dbReference type="EMBL" id="KAK2582322.1"/>
    </source>
</evidence>
<evidence type="ECO:0000256" key="2">
    <source>
        <dbReference type="SAM" id="MobiDB-lite"/>
    </source>
</evidence>
<organism evidence="4 5">
    <name type="scientific">Odynerus spinipes</name>
    <dbReference type="NCBI Taxonomy" id="1348599"/>
    <lineage>
        <taxon>Eukaryota</taxon>
        <taxon>Metazoa</taxon>
        <taxon>Ecdysozoa</taxon>
        <taxon>Arthropoda</taxon>
        <taxon>Hexapoda</taxon>
        <taxon>Insecta</taxon>
        <taxon>Pterygota</taxon>
        <taxon>Neoptera</taxon>
        <taxon>Endopterygota</taxon>
        <taxon>Hymenoptera</taxon>
        <taxon>Apocrita</taxon>
        <taxon>Aculeata</taxon>
        <taxon>Vespoidea</taxon>
        <taxon>Vespidae</taxon>
        <taxon>Eumeninae</taxon>
        <taxon>Odynerus</taxon>
    </lineage>
</organism>
<feature type="transmembrane region" description="Helical" evidence="3">
    <location>
        <begin position="359"/>
        <end position="378"/>
    </location>
</feature>
<feature type="transmembrane region" description="Helical" evidence="3">
    <location>
        <begin position="390"/>
        <end position="410"/>
    </location>
</feature>
<accession>A0AAD9RM72</accession>
<protein>
    <submittedName>
        <fullName evidence="4">Uncharacterized protein</fullName>
    </submittedName>
</protein>
<reference evidence="4" key="2">
    <citation type="journal article" date="2023" name="Commun. Biol.">
        <title>Intrasexual cuticular hydrocarbon dimorphism in a wasp sheds light on hydrocarbon biosynthesis genes in Hymenoptera.</title>
        <authorList>
            <person name="Moris V.C."/>
            <person name="Podsiadlowski L."/>
            <person name="Martin S."/>
            <person name="Oeyen J.P."/>
            <person name="Donath A."/>
            <person name="Petersen M."/>
            <person name="Wilbrandt J."/>
            <person name="Misof B."/>
            <person name="Liedtke D."/>
            <person name="Thamm M."/>
            <person name="Scheiner R."/>
            <person name="Schmitt T."/>
            <person name="Niehuis O."/>
        </authorList>
    </citation>
    <scope>NUCLEOTIDE SEQUENCE</scope>
    <source>
        <strain evidence="4">GBR_01_08_01A</strain>
    </source>
</reference>
<comment type="caution">
    <text evidence="4">The sequence shown here is derived from an EMBL/GenBank/DDBJ whole genome shotgun (WGS) entry which is preliminary data.</text>
</comment>
<dbReference type="EMBL" id="JAIFRP010000031">
    <property type="protein sequence ID" value="KAK2582322.1"/>
    <property type="molecule type" value="Genomic_DNA"/>
</dbReference>
<proteinExistence type="predicted"/>
<feature type="coiled-coil region" evidence="1">
    <location>
        <begin position="102"/>
        <end position="136"/>
    </location>
</feature>
<feature type="region of interest" description="Disordered" evidence="2">
    <location>
        <begin position="216"/>
        <end position="237"/>
    </location>
</feature>
<keyword evidence="1" id="KW-0175">Coiled coil</keyword>
<keyword evidence="3" id="KW-0812">Transmembrane</keyword>
<evidence type="ECO:0000256" key="1">
    <source>
        <dbReference type="SAM" id="Coils"/>
    </source>
</evidence>
<keyword evidence="3" id="KW-0472">Membrane</keyword>
<gene>
    <name evidence="4" type="ORF">KPH14_004661</name>
</gene>
<feature type="transmembrane region" description="Helical" evidence="3">
    <location>
        <begin position="34"/>
        <end position="56"/>
    </location>
</feature>
<keyword evidence="3" id="KW-1133">Transmembrane helix</keyword>
<dbReference type="Proteomes" id="UP001258017">
    <property type="component" value="Unassembled WGS sequence"/>
</dbReference>